<dbReference type="PANTHER" id="PTHR34383">
    <property type="entry name" value="POLYPHOSPHATE:AMP PHOSPHOTRANSFERASE-RELATED"/>
    <property type="match status" value="1"/>
</dbReference>
<feature type="domain" description="Polyphosphate kinase-2-related" evidence="3">
    <location>
        <begin position="39"/>
        <end position="258"/>
    </location>
</feature>
<name>A0A654M0M1_9ARCH</name>
<dbReference type="Proteomes" id="UP000058925">
    <property type="component" value="Chromosome"/>
</dbReference>
<dbReference type="NCBIfam" id="TIGR03709">
    <property type="entry name" value="PPK2_rel_1"/>
    <property type="match status" value="1"/>
</dbReference>
<dbReference type="Pfam" id="PF03976">
    <property type="entry name" value="PPK2"/>
    <property type="match status" value="1"/>
</dbReference>
<dbReference type="EMBL" id="CP012850">
    <property type="protein sequence ID" value="ALI37374.1"/>
    <property type="molecule type" value="Genomic_DNA"/>
</dbReference>
<organism evidence="4 5">
    <name type="scientific">Candidatus Nitrosocosmicus oleophilus</name>
    <dbReference type="NCBI Taxonomy" id="1353260"/>
    <lineage>
        <taxon>Archaea</taxon>
        <taxon>Nitrososphaerota</taxon>
        <taxon>Nitrososphaeria</taxon>
        <taxon>Nitrososphaerales</taxon>
        <taxon>Nitrososphaeraceae</taxon>
        <taxon>Candidatus Nitrosocosmicus</taxon>
    </lineage>
</organism>
<dbReference type="OrthoDB" id="9408at2157"/>
<evidence type="ECO:0000256" key="2">
    <source>
        <dbReference type="ARBA" id="ARBA00022777"/>
    </source>
</evidence>
<dbReference type="GO" id="GO:0008976">
    <property type="term" value="F:polyphosphate kinase activity"/>
    <property type="evidence" value="ECO:0007669"/>
    <property type="project" value="InterPro"/>
</dbReference>
<evidence type="ECO:0000259" key="3">
    <source>
        <dbReference type="Pfam" id="PF03976"/>
    </source>
</evidence>
<reference evidence="5" key="1">
    <citation type="submission" date="2015-10" db="EMBL/GenBank/DDBJ databases">
        <title>Niche specialization of a soil ammonia-oxidizing archaeon, Candidatus Nitrosocosmicus oleophilus.</title>
        <authorList>
            <person name="Jung M.-Y."/>
            <person name="Rhee S.-K."/>
        </authorList>
    </citation>
    <scope>NUCLEOTIDE SEQUENCE [LARGE SCALE GENOMIC DNA]</scope>
    <source>
        <strain evidence="5">MY3</strain>
    </source>
</reference>
<gene>
    <name evidence="4" type="ORF">NMY3_03189</name>
</gene>
<protein>
    <submittedName>
        <fullName evidence="4">Polyphosphate kinase 2 (PPK2)</fullName>
    </submittedName>
</protein>
<keyword evidence="2 4" id="KW-0418">Kinase</keyword>
<keyword evidence="5" id="KW-1185">Reference proteome</keyword>
<dbReference type="InterPro" id="IPR022300">
    <property type="entry name" value="PPK2-rel_1"/>
</dbReference>
<dbReference type="GO" id="GO:0006797">
    <property type="term" value="P:polyphosphate metabolic process"/>
    <property type="evidence" value="ECO:0007669"/>
    <property type="project" value="InterPro"/>
</dbReference>
<dbReference type="GeneID" id="60423050"/>
<dbReference type="PIRSF" id="PIRSF028756">
    <property type="entry name" value="PPK2_prd"/>
    <property type="match status" value="1"/>
</dbReference>
<evidence type="ECO:0000313" key="5">
    <source>
        <dbReference type="Proteomes" id="UP000058925"/>
    </source>
</evidence>
<dbReference type="Gene3D" id="3.40.50.300">
    <property type="entry name" value="P-loop containing nucleotide triphosphate hydrolases"/>
    <property type="match status" value="1"/>
</dbReference>
<dbReference type="SUPFAM" id="SSF52540">
    <property type="entry name" value="P-loop containing nucleoside triphosphate hydrolases"/>
    <property type="match status" value="1"/>
</dbReference>
<dbReference type="InterPro" id="IPR016898">
    <property type="entry name" value="Polyphosphate_phosphotransfera"/>
</dbReference>
<dbReference type="InterPro" id="IPR022488">
    <property type="entry name" value="PPK2-related"/>
</dbReference>
<evidence type="ECO:0000313" key="4">
    <source>
        <dbReference type="EMBL" id="ALI37374.1"/>
    </source>
</evidence>
<dbReference type="AlphaFoldDB" id="A0A654M0M1"/>
<dbReference type="KEGG" id="taa:NMY3_03189"/>
<accession>A0A654M0M1</accession>
<dbReference type="RefSeq" id="WP_196816454.1">
    <property type="nucleotide sequence ID" value="NZ_CP012850.1"/>
</dbReference>
<proteinExistence type="predicted"/>
<sequence>MDPLRKFLVNPTKASANQVKLKNWDPQYTWNKNKIDAVTEMDQFSKNISELQYKLFAANNKSLLVILQGADASGKDGTIRQVMGALNPQNCYVKSFKVPNDAELAHDYLWRIHTEVPSKGQIAIFNRSHYEDIIEPFVNNLISKDQVILRCKQINDFEKYLSENGITIIKFFLHISKEEQRRRLQERIQDPTKQWKINENDIVSHRNWDKYVGIYEKILSLCSKKWAPWYIIPANVKHFRNWAISYIILKKLEAMKPEFPRVVIDPSEFILD</sequence>
<keyword evidence="1" id="KW-0808">Transferase</keyword>
<evidence type="ECO:0000256" key="1">
    <source>
        <dbReference type="ARBA" id="ARBA00022679"/>
    </source>
</evidence>
<dbReference type="InterPro" id="IPR027417">
    <property type="entry name" value="P-loop_NTPase"/>
</dbReference>
<dbReference type="PANTHER" id="PTHR34383:SF3">
    <property type="entry name" value="POLYPHOSPHATE:AMP PHOSPHOTRANSFERASE"/>
    <property type="match status" value="1"/>
</dbReference>